<evidence type="ECO:0000256" key="6">
    <source>
        <dbReference type="SAM" id="Phobius"/>
    </source>
</evidence>
<protein>
    <submittedName>
        <fullName evidence="7">Membrane protein</fullName>
    </submittedName>
</protein>
<dbReference type="EMBL" id="SORE01000017">
    <property type="protein sequence ID" value="TDY43882.1"/>
    <property type="molecule type" value="Genomic_DNA"/>
</dbReference>
<organism evidence="7 8">
    <name type="scientific">Paraburkholderia rhizosphaerae</name>
    <dbReference type="NCBI Taxonomy" id="480658"/>
    <lineage>
        <taxon>Bacteria</taxon>
        <taxon>Pseudomonadati</taxon>
        <taxon>Pseudomonadota</taxon>
        <taxon>Betaproteobacteria</taxon>
        <taxon>Burkholderiales</taxon>
        <taxon>Burkholderiaceae</taxon>
        <taxon>Paraburkholderia</taxon>
    </lineage>
</organism>
<feature type="transmembrane region" description="Helical" evidence="6">
    <location>
        <begin position="185"/>
        <end position="210"/>
    </location>
</feature>
<feature type="transmembrane region" description="Helical" evidence="6">
    <location>
        <begin position="253"/>
        <end position="276"/>
    </location>
</feature>
<evidence type="ECO:0000256" key="2">
    <source>
        <dbReference type="ARBA" id="ARBA00022475"/>
    </source>
</evidence>
<evidence type="ECO:0000313" key="8">
    <source>
        <dbReference type="Proteomes" id="UP000295509"/>
    </source>
</evidence>
<accession>A0A4R8LJC5</accession>
<reference evidence="7 8" key="1">
    <citation type="submission" date="2019-03" db="EMBL/GenBank/DDBJ databases">
        <title>Genomic Encyclopedia of Type Strains, Phase III (KMG-III): the genomes of soil and plant-associated and newly described type strains.</title>
        <authorList>
            <person name="Whitman W."/>
        </authorList>
    </citation>
    <scope>NUCLEOTIDE SEQUENCE [LARGE SCALE GENOMIC DNA]</scope>
    <source>
        <strain evidence="7 8">LMG 29544</strain>
    </source>
</reference>
<dbReference type="PANTHER" id="PTHR30213:SF1">
    <property type="entry name" value="INNER MEMBRANE PROTEIN YHJD"/>
    <property type="match status" value="1"/>
</dbReference>
<keyword evidence="8" id="KW-1185">Reference proteome</keyword>
<dbReference type="NCBIfam" id="TIGR00765">
    <property type="entry name" value="yihY_not_rbn"/>
    <property type="match status" value="1"/>
</dbReference>
<keyword evidence="3 6" id="KW-0812">Transmembrane</keyword>
<dbReference type="AlphaFoldDB" id="A0A4R8LJC5"/>
<feature type="transmembrane region" description="Helical" evidence="6">
    <location>
        <begin position="222"/>
        <end position="241"/>
    </location>
</feature>
<evidence type="ECO:0000256" key="3">
    <source>
        <dbReference type="ARBA" id="ARBA00022692"/>
    </source>
</evidence>
<feature type="transmembrane region" description="Helical" evidence="6">
    <location>
        <begin position="150"/>
        <end position="173"/>
    </location>
</feature>
<dbReference type="Proteomes" id="UP000295509">
    <property type="component" value="Unassembled WGS sequence"/>
</dbReference>
<comment type="subcellular location">
    <subcellularLocation>
        <location evidence="1">Cell membrane</location>
        <topology evidence="1">Multi-pass membrane protein</topology>
    </subcellularLocation>
</comment>
<evidence type="ECO:0000313" key="7">
    <source>
        <dbReference type="EMBL" id="TDY43882.1"/>
    </source>
</evidence>
<dbReference type="GO" id="GO:0005886">
    <property type="term" value="C:plasma membrane"/>
    <property type="evidence" value="ECO:0007669"/>
    <property type="project" value="UniProtKB-SubCell"/>
</dbReference>
<proteinExistence type="predicted"/>
<evidence type="ECO:0000256" key="4">
    <source>
        <dbReference type="ARBA" id="ARBA00022989"/>
    </source>
</evidence>
<dbReference type="PANTHER" id="PTHR30213">
    <property type="entry name" value="INNER MEMBRANE PROTEIN YHJD"/>
    <property type="match status" value="1"/>
</dbReference>
<evidence type="ECO:0000256" key="1">
    <source>
        <dbReference type="ARBA" id="ARBA00004651"/>
    </source>
</evidence>
<sequence>MTVPAINHSRRGRWHAALRVARDSFEHFLSDRCPMMAASVGFYSAFSLAPTLLIVLAIVGWFVGEEVGQGRFFAQVQQIMGADAAGAMRTLVEHAHRSKGGGIAAALSLVLLVVGASAIFSSLNTALDVVFHAKPGRGIAGLALLVRTRLVSLALVLGIGFLLVVSLVLDAALEALGKSVFGNAAATAIALAAQSVFGLIVLTLGLSALIKWLPDVRVAVRHALAGGFIAAIFFTIGRHLFGLYLAHAGTAGSFGAAGSLAVLMMWLYFCAAVFLFGAEVSAAMRGPAERKPVPGDAQRQAG</sequence>
<dbReference type="InterPro" id="IPR017039">
    <property type="entry name" value="Virul_fac_BrkB"/>
</dbReference>
<keyword evidence="2" id="KW-1003">Cell membrane</keyword>
<feature type="transmembrane region" description="Helical" evidence="6">
    <location>
        <begin position="40"/>
        <end position="63"/>
    </location>
</feature>
<feature type="transmembrane region" description="Helical" evidence="6">
    <location>
        <begin position="103"/>
        <end position="130"/>
    </location>
</feature>
<gene>
    <name evidence="7" type="ORF">BX592_11784</name>
</gene>
<dbReference type="PIRSF" id="PIRSF035875">
    <property type="entry name" value="RNase_BN"/>
    <property type="match status" value="1"/>
</dbReference>
<keyword evidence="5 6" id="KW-0472">Membrane</keyword>
<comment type="caution">
    <text evidence="7">The sequence shown here is derived from an EMBL/GenBank/DDBJ whole genome shotgun (WGS) entry which is preliminary data.</text>
</comment>
<name>A0A4R8LJC5_9BURK</name>
<keyword evidence="4 6" id="KW-1133">Transmembrane helix</keyword>
<dbReference type="Pfam" id="PF03631">
    <property type="entry name" value="Virul_fac_BrkB"/>
    <property type="match status" value="1"/>
</dbReference>
<evidence type="ECO:0000256" key="5">
    <source>
        <dbReference type="ARBA" id="ARBA00023136"/>
    </source>
</evidence>
<dbReference type="RefSeq" id="WP_134194316.1">
    <property type="nucleotide sequence ID" value="NZ_JBHLUW010000016.1"/>
</dbReference>
<dbReference type="OrthoDB" id="9797028at2"/>